<comment type="caution">
    <text evidence="2">The sequence shown here is derived from an EMBL/GenBank/DDBJ whole genome shotgun (WGS) entry which is preliminary data.</text>
</comment>
<dbReference type="EMBL" id="VSRR010029599">
    <property type="protein sequence ID" value="MPC69539.1"/>
    <property type="molecule type" value="Genomic_DNA"/>
</dbReference>
<reference evidence="2 3" key="1">
    <citation type="submission" date="2019-05" db="EMBL/GenBank/DDBJ databases">
        <title>Another draft genome of Portunus trituberculatus and its Hox gene families provides insights of decapod evolution.</title>
        <authorList>
            <person name="Jeong J.-H."/>
            <person name="Song I."/>
            <person name="Kim S."/>
            <person name="Choi T."/>
            <person name="Kim D."/>
            <person name="Ryu S."/>
            <person name="Kim W."/>
        </authorList>
    </citation>
    <scope>NUCLEOTIDE SEQUENCE [LARGE SCALE GENOMIC DNA]</scope>
    <source>
        <tissue evidence="2">Muscle</tissue>
    </source>
</reference>
<sequence>MDGRGGVVKQVEVPEVPKGAGGNLGSARQLGKQSALVPLAAASCGSAGKLAAPSVTASATTTTTTTTGIRYPVPVSLPGPRIASTLTMRPS</sequence>
<feature type="region of interest" description="Disordered" evidence="1">
    <location>
        <begin position="1"/>
        <end position="25"/>
    </location>
</feature>
<gene>
    <name evidence="2" type="ORF">E2C01_063767</name>
</gene>
<keyword evidence="3" id="KW-1185">Reference proteome</keyword>
<evidence type="ECO:0000313" key="2">
    <source>
        <dbReference type="EMBL" id="MPC69539.1"/>
    </source>
</evidence>
<organism evidence="2 3">
    <name type="scientific">Portunus trituberculatus</name>
    <name type="common">Swimming crab</name>
    <name type="synonym">Neptunus trituberculatus</name>
    <dbReference type="NCBI Taxonomy" id="210409"/>
    <lineage>
        <taxon>Eukaryota</taxon>
        <taxon>Metazoa</taxon>
        <taxon>Ecdysozoa</taxon>
        <taxon>Arthropoda</taxon>
        <taxon>Crustacea</taxon>
        <taxon>Multicrustacea</taxon>
        <taxon>Malacostraca</taxon>
        <taxon>Eumalacostraca</taxon>
        <taxon>Eucarida</taxon>
        <taxon>Decapoda</taxon>
        <taxon>Pleocyemata</taxon>
        <taxon>Brachyura</taxon>
        <taxon>Eubrachyura</taxon>
        <taxon>Portunoidea</taxon>
        <taxon>Portunidae</taxon>
        <taxon>Portuninae</taxon>
        <taxon>Portunus</taxon>
    </lineage>
</organism>
<feature type="region of interest" description="Disordered" evidence="1">
    <location>
        <begin position="51"/>
        <end position="72"/>
    </location>
</feature>
<protein>
    <submittedName>
        <fullName evidence="2">Uncharacterized protein</fullName>
    </submittedName>
</protein>
<evidence type="ECO:0000313" key="3">
    <source>
        <dbReference type="Proteomes" id="UP000324222"/>
    </source>
</evidence>
<evidence type="ECO:0000256" key="1">
    <source>
        <dbReference type="SAM" id="MobiDB-lite"/>
    </source>
</evidence>
<dbReference type="AlphaFoldDB" id="A0A5B7HIJ4"/>
<feature type="compositionally biased region" description="Low complexity" evidence="1">
    <location>
        <begin position="7"/>
        <end position="18"/>
    </location>
</feature>
<proteinExistence type="predicted"/>
<name>A0A5B7HIJ4_PORTR</name>
<dbReference type="Proteomes" id="UP000324222">
    <property type="component" value="Unassembled WGS sequence"/>
</dbReference>
<accession>A0A5B7HIJ4</accession>